<accession>A0A4Z2H507</accession>
<keyword evidence="2" id="KW-1185">Reference proteome</keyword>
<gene>
    <name evidence="1" type="ORF">EYF80_028828</name>
</gene>
<dbReference type="AlphaFoldDB" id="A0A4Z2H507"/>
<reference evidence="1 2" key="1">
    <citation type="submission" date="2019-03" db="EMBL/GenBank/DDBJ databases">
        <title>First draft genome of Liparis tanakae, snailfish: a comprehensive survey of snailfish specific genes.</title>
        <authorList>
            <person name="Kim W."/>
            <person name="Song I."/>
            <person name="Jeong J.-H."/>
            <person name="Kim D."/>
            <person name="Kim S."/>
            <person name="Ryu S."/>
            <person name="Song J.Y."/>
            <person name="Lee S.K."/>
        </authorList>
    </citation>
    <scope>NUCLEOTIDE SEQUENCE [LARGE SCALE GENOMIC DNA]</scope>
    <source>
        <tissue evidence="1">Muscle</tissue>
    </source>
</reference>
<name>A0A4Z2H507_9TELE</name>
<dbReference type="Proteomes" id="UP000314294">
    <property type="component" value="Unassembled WGS sequence"/>
</dbReference>
<protein>
    <submittedName>
        <fullName evidence="1">Uncharacterized protein</fullName>
    </submittedName>
</protein>
<evidence type="ECO:0000313" key="1">
    <source>
        <dbReference type="EMBL" id="TNN60948.1"/>
    </source>
</evidence>
<organism evidence="1 2">
    <name type="scientific">Liparis tanakae</name>
    <name type="common">Tanaka's snailfish</name>
    <dbReference type="NCBI Taxonomy" id="230148"/>
    <lineage>
        <taxon>Eukaryota</taxon>
        <taxon>Metazoa</taxon>
        <taxon>Chordata</taxon>
        <taxon>Craniata</taxon>
        <taxon>Vertebrata</taxon>
        <taxon>Euteleostomi</taxon>
        <taxon>Actinopterygii</taxon>
        <taxon>Neopterygii</taxon>
        <taxon>Teleostei</taxon>
        <taxon>Neoteleostei</taxon>
        <taxon>Acanthomorphata</taxon>
        <taxon>Eupercaria</taxon>
        <taxon>Perciformes</taxon>
        <taxon>Cottioidei</taxon>
        <taxon>Cottales</taxon>
        <taxon>Liparidae</taxon>
        <taxon>Liparis</taxon>
    </lineage>
</organism>
<proteinExistence type="predicted"/>
<dbReference type="EMBL" id="SRLO01000324">
    <property type="protein sequence ID" value="TNN60948.1"/>
    <property type="molecule type" value="Genomic_DNA"/>
</dbReference>
<comment type="caution">
    <text evidence="1">The sequence shown here is derived from an EMBL/GenBank/DDBJ whole genome shotgun (WGS) entry which is preliminary data.</text>
</comment>
<sequence>MCPATIEIPADIRSDAAPTLRDSQTVTVFGKKAKPTAVQGTIRLDFHPASALGCDGASVRRNPHH</sequence>
<evidence type="ECO:0000313" key="2">
    <source>
        <dbReference type="Proteomes" id="UP000314294"/>
    </source>
</evidence>